<dbReference type="SFLD" id="SFLDS00003">
    <property type="entry name" value="Haloacid_Dehalogenase"/>
    <property type="match status" value="1"/>
</dbReference>
<dbReference type="GO" id="GO:0050308">
    <property type="term" value="F:sugar-phosphatase activity"/>
    <property type="evidence" value="ECO:0007669"/>
    <property type="project" value="TreeGrafter"/>
</dbReference>
<evidence type="ECO:0000313" key="1">
    <source>
        <dbReference type="EMBL" id="SNT01548.1"/>
    </source>
</evidence>
<dbReference type="InterPro" id="IPR006439">
    <property type="entry name" value="HAD-SF_hydro_IA"/>
</dbReference>
<name>A0A239J7S4_9RHOB</name>
<dbReference type="RefSeq" id="WP_089233714.1">
    <property type="nucleotide sequence ID" value="NZ_FZOY01000005.1"/>
</dbReference>
<organism evidence="1 2">
    <name type="scientific">Tropicimonas sediminicola</name>
    <dbReference type="NCBI Taxonomy" id="1031541"/>
    <lineage>
        <taxon>Bacteria</taxon>
        <taxon>Pseudomonadati</taxon>
        <taxon>Pseudomonadota</taxon>
        <taxon>Alphaproteobacteria</taxon>
        <taxon>Rhodobacterales</taxon>
        <taxon>Roseobacteraceae</taxon>
        <taxon>Tropicimonas</taxon>
    </lineage>
</organism>
<dbReference type="SFLD" id="SFLDG01129">
    <property type="entry name" value="C1.5:_HAD__Beta-PGM__Phosphata"/>
    <property type="match status" value="1"/>
</dbReference>
<dbReference type="NCBIfam" id="TIGR01509">
    <property type="entry name" value="HAD-SF-IA-v3"/>
    <property type="match status" value="1"/>
</dbReference>
<dbReference type="EMBL" id="FZOY01000005">
    <property type="protein sequence ID" value="SNT01548.1"/>
    <property type="molecule type" value="Genomic_DNA"/>
</dbReference>
<dbReference type="Pfam" id="PF00702">
    <property type="entry name" value="Hydrolase"/>
    <property type="match status" value="1"/>
</dbReference>
<dbReference type="AlphaFoldDB" id="A0A239J7S4"/>
<protein>
    <submittedName>
        <fullName evidence="1">Haloacid dehalogenase superfamily, subfamily IA, variant 3 with third motif having DD or ED</fullName>
    </submittedName>
</protein>
<keyword evidence="2" id="KW-1185">Reference proteome</keyword>
<dbReference type="OrthoDB" id="9782449at2"/>
<dbReference type="CDD" id="cd07505">
    <property type="entry name" value="HAD_BPGM-like"/>
    <property type="match status" value="1"/>
</dbReference>
<dbReference type="InterPro" id="IPR051806">
    <property type="entry name" value="HAD-like_SPP"/>
</dbReference>
<sequence>MTKPDAKAVIFDCDGTLALTATLHFDAFNAALALQGACMDRAWYEARKGLDRNDLIAAFSEEHDGALDTARLVADSRRITVERAERTAVENPPVAALARRLKGMLPIAVGSNAETEVVRAILRGAGLDHLFDVVITVVEAQVPKPDPAIFLLAAERLAVKPCDCLVLEDSEQGLQAAIAAGMKVLDVRRNDALSRIETWRDEARPVARRVP</sequence>
<dbReference type="PANTHER" id="PTHR43481">
    <property type="entry name" value="FRUCTOSE-1-PHOSPHATE PHOSPHATASE"/>
    <property type="match status" value="1"/>
</dbReference>
<proteinExistence type="predicted"/>
<reference evidence="1 2" key="1">
    <citation type="submission" date="2017-06" db="EMBL/GenBank/DDBJ databases">
        <authorList>
            <person name="Kim H.J."/>
            <person name="Triplett B.A."/>
        </authorList>
    </citation>
    <scope>NUCLEOTIDE SEQUENCE [LARGE SCALE GENOMIC DNA]</scope>
    <source>
        <strain evidence="1 2">DSM 29339</strain>
    </source>
</reference>
<gene>
    <name evidence="1" type="ORF">SAMN05421757_105132</name>
</gene>
<dbReference type="PANTHER" id="PTHR43481:SF4">
    <property type="entry name" value="GLYCEROL-1-PHOSPHATE PHOSPHOHYDROLASE 1-RELATED"/>
    <property type="match status" value="1"/>
</dbReference>
<dbReference type="PRINTS" id="PR00413">
    <property type="entry name" value="HADHALOGNASE"/>
</dbReference>
<dbReference type="Gene3D" id="1.10.150.240">
    <property type="entry name" value="Putative phosphatase, domain 2"/>
    <property type="match status" value="1"/>
</dbReference>
<evidence type="ECO:0000313" key="2">
    <source>
        <dbReference type="Proteomes" id="UP000198426"/>
    </source>
</evidence>
<dbReference type="SUPFAM" id="SSF56784">
    <property type="entry name" value="HAD-like"/>
    <property type="match status" value="1"/>
</dbReference>
<dbReference type="Proteomes" id="UP000198426">
    <property type="component" value="Unassembled WGS sequence"/>
</dbReference>
<dbReference type="InterPro" id="IPR023214">
    <property type="entry name" value="HAD_sf"/>
</dbReference>
<accession>A0A239J7S4</accession>
<dbReference type="Gene3D" id="3.40.50.1000">
    <property type="entry name" value="HAD superfamily/HAD-like"/>
    <property type="match status" value="1"/>
</dbReference>
<dbReference type="InterPro" id="IPR036412">
    <property type="entry name" value="HAD-like_sf"/>
</dbReference>
<dbReference type="InterPro" id="IPR023198">
    <property type="entry name" value="PGP-like_dom2"/>
</dbReference>